<dbReference type="InterPro" id="IPR015419">
    <property type="entry name" value="CTAG/Pcc1"/>
</dbReference>
<dbReference type="Gene3D" id="3.30.310.50">
    <property type="entry name" value="Alpha-D-phosphohexomutase, C-terminal domain"/>
    <property type="match status" value="1"/>
</dbReference>
<dbReference type="Proteomes" id="UP000070565">
    <property type="component" value="Unassembled WGS sequence"/>
</dbReference>
<organism evidence="2 3">
    <name type="scientific">candidate division MSBL1 archaeon SCGC-AAA261F19</name>
    <dbReference type="NCBI Taxonomy" id="1698275"/>
    <lineage>
        <taxon>Archaea</taxon>
        <taxon>Methanobacteriati</taxon>
        <taxon>Methanobacteriota</taxon>
        <taxon>candidate division MSBL1</taxon>
    </lineage>
</organism>
<name>A0A133VBC1_9EURY</name>
<proteinExistence type="inferred from homology"/>
<dbReference type="EMBL" id="LHXZ01000004">
    <property type="protein sequence ID" value="KXB03758.1"/>
    <property type="molecule type" value="Genomic_DNA"/>
</dbReference>
<protein>
    <recommendedName>
        <fullName evidence="4">Transcription factor Pcc1</fullName>
    </recommendedName>
</protein>
<dbReference type="Pfam" id="PF09341">
    <property type="entry name" value="Pcc1"/>
    <property type="match status" value="1"/>
</dbReference>
<accession>A0A133VBC1</accession>
<comment type="caution">
    <text evidence="2">The sequence shown here is derived from an EMBL/GenBank/DDBJ whole genome shotgun (WGS) entry which is preliminary data.</text>
</comment>
<keyword evidence="3" id="KW-1185">Reference proteome</keyword>
<sequence>MVKAEKANSFINLAFPSSKAASVACRSLKPEEILPKESRCSVEIVCRKNVLCLEINAKDTATLRAAVNSFLRWVAVAYDMIKV</sequence>
<dbReference type="NCBIfam" id="NF011470">
    <property type="entry name" value="PRK14887.1"/>
    <property type="match status" value="1"/>
</dbReference>
<evidence type="ECO:0000313" key="3">
    <source>
        <dbReference type="Proteomes" id="UP000070565"/>
    </source>
</evidence>
<gene>
    <name evidence="2" type="ORF">AKJ45_00665</name>
</gene>
<evidence type="ECO:0008006" key="4">
    <source>
        <dbReference type="Google" id="ProtNLM"/>
    </source>
</evidence>
<evidence type="ECO:0000256" key="1">
    <source>
        <dbReference type="ARBA" id="ARBA00007073"/>
    </source>
</evidence>
<dbReference type="AlphaFoldDB" id="A0A133VBC1"/>
<comment type="similarity">
    <text evidence="1">Belongs to the CTAG/PCC1 family.</text>
</comment>
<evidence type="ECO:0000313" key="2">
    <source>
        <dbReference type="EMBL" id="KXB03758.1"/>
    </source>
</evidence>
<reference evidence="2 3" key="1">
    <citation type="journal article" date="2016" name="Sci. Rep.">
        <title>Metabolic traits of an uncultured archaeal lineage -MSBL1- from brine pools of the Red Sea.</title>
        <authorList>
            <person name="Mwirichia R."/>
            <person name="Alam I."/>
            <person name="Rashid M."/>
            <person name="Vinu M."/>
            <person name="Ba-Alawi W."/>
            <person name="Anthony Kamau A."/>
            <person name="Kamanda Ngugi D."/>
            <person name="Goker M."/>
            <person name="Klenk H.P."/>
            <person name="Bajic V."/>
            <person name="Stingl U."/>
        </authorList>
    </citation>
    <scope>NUCLEOTIDE SEQUENCE [LARGE SCALE GENOMIC DNA]</scope>
    <source>
        <strain evidence="2">SCGC-AAA261F19</strain>
    </source>
</reference>